<comment type="subcellular location">
    <subcellularLocation>
        <location evidence="1">Cell membrane</location>
    </subcellularLocation>
</comment>
<keyword evidence="3" id="KW-0472">Membrane</keyword>
<dbReference type="EMBL" id="BSFN01000013">
    <property type="protein sequence ID" value="GLK90777.1"/>
    <property type="molecule type" value="Genomic_DNA"/>
</dbReference>
<keyword evidence="2" id="KW-1003">Cell membrane</keyword>
<organism evidence="4 5">
    <name type="scientific">Pseudomonas turukhanskensis</name>
    <dbReference type="NCBI Taxonomy" id="1806536"/>
    <lineage>
        <taxon>Bacteria</taxon>
        <taxon>Pseudomonadati</taxon>
        <taxon>Pseudomonadota</taxon>
        <taxon>Gammaproteobacteria</taxon>
        <taxon>Pseudomonadales</taxon>
        <taxon>Pseudomonadaceae</taxon>
        <taxon>Pseudomonas</taxon>
    </lineage>
</organism>
<evidence type="ECO:0000256" key="1">
    <source>
        <dbReference type="ARBA" id="ARBA00004236"/>
    </source>
</evidence>
<reference evidence="4" key="1">
    <citation type="journal article" date="2014" name="Int. J. Syst. Evol. Microbiol.">
        <title>Complete genome sequence of Corynebacterium casei LMG S-19264T (=DSM 44701T), isolated from a smear-ripened cheese.</title>
        <authorList>
            <consortium name="US DOE Joint Genome Institute (JGI-PGF)"/>
            <person name="Walter F."/>
            <person name="Albersmeier A."/>
            <person name="Kalinowski J."/>
            <person name="Ruckert C."/>
        </authorList>
    </citation>
    <scope>NUCLEOTIDE SEQUENCE</scope>
    <source>
        <strain evidence="4">VKM B-2935</strain>
    </source>
</reference>
<comment type="caution">
    <text evidence="4">The sequence shown here is derived from an EMBL/GenBank/DDBJ whole genome shotgun (WGS) entry which is preliminary data.</text>
</comment>
<dbReference type="Pfam" id="PF06977">
    <property type="entry name" value="SdiA-regulated"/>
    <property type="match status" value="1"/>
</dbReference>
<dbReference type="Proteomes" id="UP001143328">
    <property type="component" value="Unassembled WGS sequence"/>
</dbReference>
<keyword evidence="5" id="KW-1185">Reference proteome</keyword>
<evidence type="ECO:0000313" key="5">
    <source>
        <dbReference type="Proteomes" id="UP001143328"/>
    </source>
</evidence>
<protein>
    <submittedName>
        <fullName evidence="4">Uncharacterized protein</fullName>
    </submittedName>
</protein>
<evidence type="ECO:0000313" key="4">
    <source>
        <dbReference type="EMBL" id="GLK90777.1"/>
    </source>
</evidence>
<name>A0A9W6NHD5_9PSED</name>
<evidence type="ECO:0000256" key="2">
    <source>
        <dbReference type="ARBA" id="ARBA00022475"/>
    </source>
</evidence>
<dbReference type="InterPro" id="IPR009722">
    <property type="entry name" value="YjiK/CarP"/>
</dbReference>
<dbReference type="SUPFAM" id="SSF50956">
    <property type="entry name" value="Thermostable phytase (3-phytase)"/>
    <property type="match status" value="1"/>
</dbReference>
<gene>
    <name evidence="4" type="ORF">GCM10017655_38410</name>
</gene>
<proteinExistence type="predicted"/>
<accession>A0A9W6NHD5</accession>
<reference evidence="4" key="2">
    <citation type="submission" date="2023-01" db="EMBL/GenBank/DDBJ databases">
        <authorList>
            <person name="Sun Q."/>
            <person name="Evtushenko L."/>
        </authorList>
    </citation>
    <scope>NUCLEOTIDE SEQUENCE</scope>
    <source>
        <strain evidence="4">VKM B-2935</strain>
    </source>
</reference>
<dbReference type="AlphaFoldDB" id="A0A9W6NHD5"/>
<dbReference type="GO" id="GO:0005886">
    <property type="term" value="C:plasma membrane"/>
    <property type="evidence" value="ECO:0007669"/>
    <property type="project" value="UniProtKB-SubCell"/>
</dbReference>
<dbReference type="CDD" id="cd09971">
    <property type="entry name" value="SdiA-regulated"/>
    <property type="match status" value="1"/>
</dbReference>
<evidence type="ECO:0000256" key="3">
    <source>
        <dbReference type="ARBA" id="ARBA00023136"/>
    </source>
</evidence>
<sequence>MAGVLDDLSGITYDYDQDRLLVITNGEGAQIVALNTSGNVLARYPLAGFVDTEGLAYLGGGRVVVTEEIDQRLSFIQLPEMPQTIHREADQFISIGINNNTKNKGFEGVTYDPIGDRLFVIKERDPRQLYEIGGVVRSLKGRLSTEIIDRTSWVDDGVFARDLADVYYHPTTGHLILLSEQSKLLIELDSDGRYISYRSLLEGFKDVFTPKVHPEGVTMDAHGRLYVVAEPNLFYSFSPQPPK</sequence>